<sequence length="249" mass="27747">MQTQITAALNTRLAANPHLKINMEDILNILQKILNPPNPPTNQDHLQLLKIDASKPLLFKGKQCFEGQHNTFPPYHKPFSQFNSSYTSSLISKQLEGWKNIWLTNQNPCFYCGEAGHWAPDFPARTKEAQARMHLSQRRPSVASLEAVLLLEKIEALLDLGETNSVVGNLSLFINAQHIDMRLLVASSHQFNVDAIGDVKLTTPEGPLIVHGALYCKAICGVVLSLGHLISQQILVAFIDNQFILHQNS</sequence>
<dbReference type="InterPro" id="IPR036875">
    <property type="entry name" value="Znf_CCHC_sf"/>
</dbReference>
<comment type="caution">
    <text evidence="3">The sequence shown here is derived from an EMBL/GenBank/DDBJ whole genome shotgun (WGS) entry which is preliminary data.</text>
</comment>
<proteinExistence type="predicted"/>
<dbReference type="GO" id="GO:0008270">
    <property type="term" value="F:zinc ion binding"/>
    <property type="evidence" value="ECO:0007669"/>
    <property type="project" value="InterPro"/>
</dbReference>
<dbReference type="Gene3D" id="4.10.60.10">
    <property type="entry name" value="Zinc finger, CCHC-type"/>
    <property type="match status" value="1"/>
</dbReference>
<feature type="domain" description="CCHC-type" evidence="2">
    <location>
        <begin position="108"/>
        <end position="121"/>
    </location>
</feature>
<evidence type="ECO:0000313" key="3">
    <source>
        <dbReference type="EMBL" id="MBW0578190.1"/>
    </source>
</evidence>
<dbReference type="GO" id="GO:0003676">
    <property type="term" value="F:nucleic acid binding"/>
    <property type="evidence" value="ECO:0007669"/>
    <property type="project" value="InterPro"/>
</dbReference>
<evidence type="ECO:0000256" key="1">
    <source>
        <dbReference type="ARBA" id="ARBA00022664"/>
    </source>
</evidence>
<evidence type="ECO:0000259" key="2">
    <source>
        <dbReference type="Pfam" id="PF00098"/>
    </source>
</evidence>
<dbReference type="InterPro" id="IPR001878">
    <property type="entry name" value="Znf_CCHC"/>
</dbReference>
<dbReference type="EMBL" id="AVOT02102297">
    <property type="protein sequence ID" value="MBW0578190.1"/>
    <property type="molecule type" value="Genomic_DNA"/>
</dbReference>
<reference evidence="3" key="1">
    <citation type="submission" date="2021-03" db="EMBL/GenBank/DDBJ databases">
        <title>Draft genome sequence of rust myrtle Austropuccinia psidii MF-1, a brazilian biotype.</title>
        <authorList>
            <person name="Quecine M.C."/>
            <person name="Pachon D.M.R."/>
            <person name="Bonatelli M.L."/>
            <person name="Correr F.H."/>
            <person name="Franceschini L.M."/>
            <person name="Leite T.F."/>
            <person name="Margarido G.R.A."/>
            <person name="Almeida C.A."/>
            <person name="Ferrarezi J.A."/>
            <person name="Labate C.A."/>
        </authorList>
    </citation>
    <scope>NUCLEOTIDE SEQUENCE</scope>
    <source>
        <strain evidence="3">MF-1</strain>
    </source>
</reference>
<dbReference type="SUPFAM" id="SSF57756">
    <property type="entry name" value="Retrovirus zinc finger-like domains"/>
    <property type="match status" value="1"/>
</dbReference>
<accession>A0A9Q3KB90</accession>
<dbReference type="Proteomes" id="UP000765509">
    <property type="component" value="Unassembled WGS sequence"/>
</dbReference>
<organism evidence="3 4">
    <name type="scientific">Austropuccinia psidii MF-1</name>
    <dbReference type="NCBI Taxonomy" id="1389203"/>
    <lineage>
        <taxon>Eukaryota</taxon>
        <taxon>Fungi</taxon>
        <taxon>Dikarya</taxon>
        <taxon>Basidiomycota</taxon>
        <taxon>Pucciniomycotina</taxon>
        <taxon>Pucciniomycetes</taxon>
        <taxon>Pucciniales</taxon>
        <taxon>Sphaerophragmiaceae</taxon>
        <taxon>Austropuccinia</taxon>
    </lineage>
</organism>
<keyword evidence="1" id="KW-0507">mRNA processing</keyword>
<gene>
    <name evidence="3" type="ORF">O181_117905</name>
</gene>
<dbReference type="GO" id="GO:0006397">
    <property type="term" value="P:mRNA processing"/>
    <property type="evidence" value="ECO:0007669"/>
    <property type="project" value="UniProtKB-KW"/>
</dbReference>
<keyword evidence="4" id="KW-1185">Reference proteome</keyword>
<dbReference type="Pfam" id="PF00098">
    <property type="entry name" value="zf-CCHC"/>
    <property type="match status" value="1"/>
</dbReference>
<name>A0A9Q3KB90_9BASI</name>
<evidence type="ECO:0000313" key="4">
    <source>
        <dbReference type="Proteomes" id="UP000765509"/>
    </source>
</evidence>
<protein>
    <recommendedName>
        <fullName evidence="2">CCHC-type domain-containing protein</fullName>
    </recommendedName>
</protein>
<dbReference type="AlphaFoldDB" id="A0A9Q3KB90"/>